<comment type="caution">
    <text evidence="3">The sequence shown here is derived from an EMBL/GenBank/DDBJ whole genome shotgun (WGS) entry which is preliminary data.</text>
</comment>
<reference evidence="3" key="1">
    <citation type="submission" date="2019-10" db="EMBL/GenBank/DDBJ databases">
        <authorList>
            <person name="Zhang R."/>
            <person name="Pan Y."/>
            <person name="Wang J."/>
            <person name="Ma R."/>
            <person name="Yu S."/>
        </authorList>
    </citation>
    <scope>NUCLEOTIDE SEQUENCE</scope>
    <source>
        <strain evidence="3">LA-IB0</strain>
        <tissue evidence="3">Leaf</tissue>
    </source>
</reference>
<protein>
    <recommendedName>
        <fullName evidence="2">HAT C-terminal dimerisation domain-containing protein</fullName>
    </recommendedName>
</protein>
<evidence type="ECO:0000313" key="4">
    <source>
        <dbReference type="Proteomes" id="UP000826271"/>
    </source>
</evidence>
<feature type="domain" description="HAT C-terminal dimerisation" evidence="2">
    <location>
        <begin position="280"/>
        <end position="364"/>
    </location>
</feature>
<sequence length="445" mass="50916">MELNPHPHQPHPGYLENPLEPPDLNGYAADYLIEDSPPPPSGYQVIKDYSSNDETSSNLSMGDETENWRCGDDEMDHSIGPLSLAQRLGHDLEQSHAILRVESYWTRGQGWNWDNIGPLLNDVRLELTLMNLDDTGSYEDIPIWRHKASGTYSCKGIYELLVKDNGDEHENKNWNHFWKVLGAYLHKFTLWLSRHNKLLSAEALFKRGTAERVEKELHALLNEYLALYEISHRQKECSGKDKEVTHEANSDKSSLRKATNFMEEFYKFNEAEDATGNKSELDVYLEEKLHPSKNNDNFDILQYWKNNESKFPVLSRMAKDILAIPVSSVASESAFSTGGRNLSKFRNSLLPSTVEALICAQDWIRSGPMHIGYDEEFDTSFSGSETLIYQALDSNKATLEHLPRHNKHRATLDGNPRRCTIQELSKPLNHFIVSRIKFDHVEGLV</sequence>
<dbReference type="PANTHER" id="PTHR23272:SF184">
    <property type="entry name" value="OS03G0311250 PROTEIN"/>
    <property type="match status" value="1"/>
</dbReference>
<dbReference type="AlphaFoldDB" id="A0AAV6WJH4"/>
<dbReference type="GO" id="GO:0046983">
    <property type="term" value="F:protein dimerization activity"/>
    <property type="evidence" value="ECO:0007669"/>
    <property type="project" value="InterPro"/>
</dbReference>
<proteinExistence type="predicted"/>
<evidence type="ECO:0000256" key="1">
    <source>
        <dbReference type="SAM" id="MobiDB-lite"/>
    </source>
</evidence>
<evidence type="ECO:0000313" key="3">
    <source>
        <dbReference type="EMBL" id="KAG8369035.1"/>
    </source>
</evidence>
<dbReference type="SUPFAM" id="SSF53098">
    <property type="entry name" value="Ribonuclease H-like"/>
    <property type="match status" value="1"/>
</dbReference>
<dbReference type="InterPro" id="IPR008906">
    <property type="entry name" value="HATC_C_dom"/>
</dbReference>
<dbReference type="PANTHER" id="PTHR23272">
    <property type="entry name" value="BED FINGER-RELATED"/>
    <property type="match status" value="1"/>
</dbReference>
<dbReference type="InterPro" id="IPR012337">
    <property type="entry name" value="RNaseH-like_sf"/>
</dbReference>
<dbReference type="EMBL" id="WHWC01000015">
    <property type="protein sequence ID" value="KAG8369035.1"/>
    <property type="molecule type" value="Genomic_DNA"/>
</dbReference>
<feature type="region of interest" description="Disordered" evidence="1">
    <location>
        <begin position="1"/>
        <end position="64"/>
    </location>
</feature>
<evidence type="ECO:0000259" key="2">
    <source>
        <dbReference type="Pfam" id="PF05699"/>
    </source>
</evidence>
<gene>
    <name evidence="3" type="ORF">BUALT_Bualt15G0108500</name>
</gene>
<name>A0AAV6WJH4_9LAMI</name>
<organism evidence="3 4">
    <name type="scientific">Buddleja alternifolia</name>
    <dbReference type="NCBI Taxonomy" id="168488"/>
    <lineage>
        <taxon>Eukaryota</taxon>
        <taxon>Viridiplantae</taxon>
        <taxon>Streptophyta</taxon>
        <taxon>Embryophyta</taxon>
        <taxon>Tracheophyta</taxon>
        <taxon>Spermatophyta</taxon>
        <taxon>Magnoliopsida</taxon>
        <taxon>eudicotyledons</taxon>
        <taxon>Gunneridae</taxon>
        <taxon>Pentapetalae</taxon>
        <taxon>asterids</taxon>
        <taxon>lamiids</taxon>
        <taxon>Lamiales</taxon>
        <taxon>Scrophulariaceae</taxon>
        <taxon>Buddlejeae</taxon>
        <taxon>Buddleja</taxon>
    </lineage>
</organism>
<keyword evidence="4" id="KW-1185">Reference proteome</keyword>
<dbReference type="Pfam" id="PF05699">
    <property type="entry name" value="Dimer_Tnp_hAT"/>
    <property type="match status" value="1"/>
</dbReference>
<dbReference type="Proteomes" id="UP000826271">
    <property type="component" value="Unassembled WGS sequence"/>
</dbReference>
<accession>A0AAV6WJH4</accession>